<proteinExistence type="predicted"/>
<dbReference type="EMBL" id="JAWQEG010003658">
    <property type="protein sequence ID" value="KAK3865136.1"/>
    <property type="molecule type" value="Genomic_DNA"/>
</dbReference>
<gene>
    <name evidence="2" type="ORF">Pcinc_029233</name>
</gene>
<dbReference type="AlphaFoldDB" id="A0AAE1F1F5"/>
<evidence type="ECO:0000313" key="2">
    <source>
        <dbReference type="EMBL" id="KAK3865136.1"/>
    </source>
</evidence>
<name>A0AAE1F1F5_PETCI</name>
<evidence type="ECO:0000256" key="1">
    <source>
        <dbReference type="SAM" id="MobiDB-lite"/>
    </source>
</evidence>
<comment type="caution">
    <text evidence="2">The sequence shown here is derived from an EMBL/GenBank/DDBJ whole genome shotgun (WGS) entry which is preliminary data.</text>
</comment>
<evidence type="ECO:0000313" key="3">
    <source>
        <dbReference type="Proteomes" id="UP001286313"/>
    </source>
</evidence>
<organism evidence="2 3">
    <name type="scientific">Petrolisthes cinctipes</name>
    <name type="common">Flat porcelain crab</name>
    <dbReference type="NCBI Taxonomy" id="88211"/>
    <lineage>
        <taxon>Eukaryota</taxon>
        <taxon>Metazoa</taxon>
        <taxon>Ecdysozoa</taxon>
        <taxon>Arthropoda</taxon>
        <taxon>Crustacea</taxon>
        <taxon>Multicrustacea</taxon>
        <taxon>Malacostraca</taxon>
        <taxon>Eumalacostraca</taxon>
        <taxon>Eucarida</taxon>
        <taxon>Decapoda</taxon>
        <taxon>Pleocyemata</taxon>
        <taxon>Anomura</taxon>
        <taxon>Galatheoidea</taxon>
        <taxon>Porcellanidae</taxon>
        <taxon>Petrolisthes</taxon>
    </lineage>
</organism>
<sequence>MGIWSTVLGQFFEGRKEEAEVWEGGMEEETWMEEEAEALSPSLRTSHLPQALSPSSEPLTFPQNISPPSEPLTSLRTSHLPLEPLTFPQNLSPSLRTSAFLWLTVHSSI</sequence>
<accession>A0AAE1F1F5</accession>
<feature type="region of interest" description="Disordered" evidence="1">
    <location>
        <begin position="34"/>
        <end position="75"/>
    </location>
</feature>
<keyword evidence="3" id="KW-1185">Reference proteome</keyword>
<reference evidence="2" key="1">
    <citation type="submission" date="2023-10" db="EMBL/GenBank/DDBJ databases">
        <title>Genome assemblies of two species of porcelain crab, Petrolisthes cinctipes and Petrolisthes manimaculis (Anomura: Porcellanidae).</title>
        <authorList>
            <person name="Angst P."/>
        </authorList>
    </citation>
    <scope>NUCLEOTIDE SEQUENCE</scope>
    <source>
        <strain evidence="2">PB745_01</strain>
        <tissue evidence="2">Gill</tissue>
    </source>
</reference>
<feature type="compositionally biased region" description="Polar residues" evidence="1">
    <location>
        <begin position="42"/>
        <end position="75"/>
    </location>
</feature>
<protein>
    <submittedName>
        <fullName evidence="2">Uncharacterized protein</fullName>
    </submittedName>
</protein>
<dbReference type="Proteomes" id="UP001286313">
    <property type="component" value="Unassembled WGS sequence"/>
</dbReference>